<protein>
    <submittedName>
        <fullName evidence="2">Uncharacterized protein</fullName>
    </submittedName>
</protein>
<organism evidence="2 3">
    <name type="scientific">Erysiphe pulchra</name>
    <dbReference type="NCBI Taxonomy" id="225359"/>
    <lineage>
        <taxon>Eukaryota</taxon>
        <taxon>Fungi</taxon>
        <taxon>Dikarya</taxon>
        <taxon>Ascomycota</taxon>
        <taxon>Pezizomycotina</taxon>
        <taxon>Leotiomycetes</taxon>
        <taxon>Erysiphales</taxon>
        <taxon>Erysiphaceae</taxon>
        <taxon>Erysiphe</taxon>
    </lineage>
</organism>
<evidence type="ECO:0000313" key="2">
    <source>
        <dbReference type="EMBL" id="POS82073.1"/>
    </source>
</evidence>
<dbReference type="AlphaFoldDB" id="A0A2S4PJ74"/>
<accession>A0A2S4PJ74</accession>
<dbReference type="OrthoDB" id="3993201at2759"/>
<sequence>MSRITPPVSRIIQTSRKVSAGRSITGQSTGSQYANMALYRGLKDSKTGSVKDDTKANTITVPIVHGPSTKIDLMGFQTTQGLHTVHRPTVSSRHKIIPMMQGFQNSAPKHAFHGLSTIDSHVMPSLKNPPPPPAKLRVPLLPDNYSPDRSSKSGQSFETSDNTFPKPEINIVAYHSEYGTPAPIGEVAEL</sequence>
<feature type="non-terminal residue" evidence="2">
    <location>
        <position position="190"/>
    </location>
</feature>
<evidence type="ECO:0000256" key="1">
    <source>
        <dbReference type="SAM" id="MobiDB-lite"/>
    </source>
</evidence>
<dbReference type="EMBL" id="PEDP01004446">
    <property type="protein sequence ID" value="POS82073.1"/>
    <property type="molecule type" value="Genomic_DNA"/>
</dbReference>
<keyword evidence="3" id="KW-1185">Reference proteome</keyword>
<name>A0A2S4PJ74_9PEZI</name>
<comment type="caution">
    <text evidence="2">The sequence shown here is derived from an EMBL/GenBank/DDBJ whole genome shotgun (WGS) entry which is preliminary data.</text>
</comment>
<proteinExistence type="predicted"/>
<evidence type="ECO:0000313" key="3">
    <source>
        <dbReference type="Proteomes" id="UP000237438"/>
    </source>
</evidence>
<dbReference type="STRING" id="225359.A0A2S4PJ74"/>
<feature type="region of interest" description="Disordered" evidence="1">
    <location>
        <begin position="122"/>
        <end position="165"/>
    </location>
</feature>
<reference evidence="2 3" key="1">
    <citation type="submission" date="2017-10" db="EMBL/GenBank/DDBJ databases">
        <title>Development of genomic resources for the powdery mildew, Erysiphe pulchra.</title>
        <authorList>
            <person name="Wadl P.A."/>
            <person name="Mack B.M."/>
            <person name="Moore G."/>
            <person name="Beltz S.B."/>
        </authorList>
    </citation>
    <scope>NUCLEOTIDE SEQUENCE [LARGE SCALE GENOMIC DNA]</scope>
    <source>
        <strain evidence="2">Cflorida</strain>
    </source>
</reference>
<feature type="compositionally biased region" description="Polar residues" evidence="1">
    <location>
        <begin position="152"/>
        <end position="163"/>
    </location>
</feature>
<gene>
    <name evidence="2" type="ORF">EPUL_006022</name>
</gene>
<dbReference type="Proteomes" id="UP000237438">
    <property type="component" value="Unassembled WGS sequence"/>
</dbReference>